<comment type="caution">
    <text evidence="3">The sequence shown here is derived from an EMBL/GenBank/DDBJ whole genome shotgun (WGS) entry which is preliminary data.</text>
</comment>
<evidence type="ECO:0000256" key="1">
    <source>
        <dbReference type="PROSITE-ProRule" id="PRU00325"/>
    </source>
</evidence>
<dbReference type="Pfam" id="PF21810">
    <property type="entry name" value="DUF6880"/>
    <property type="match status" value="1"/>
</dbReference>
<protein>
    <recommendedName>
        <fullName evidence="2">SWIM-type domain-containing protein</fullName>
    </recommendedName>
</protein>
<dbReference type="RefSeq" id="WP_224000713.1">
    <property type="nucleotide sequence ID" value="NZ_CAJZAF010000005.1"/>
</dbReference>
<keyword evidence="4" id="KW-1185">Reference proteome</keyword>
<organism evidence="3 4">
    <name type="scientific">Cupriavidus pinatubonensis</name>
    <dbReference type="NCBI Taxonomy" id="248026"/>
    <lineage>
        <taxon>Bacteria</taxon>
        <taxon>Pseudomonadati</taxon>
        <taxon>Pseudomonadota</taxon>
        <taxon>Betaproteobacteria</taxon>
        <taxon>Burkholderiales</taxon>
        <taxon>Burkholderiaceae</taxon>
        <taxon>Cupriavidus</taxon>
    </lineage>
</organism>
<proteinExistence type="predicted"/>
<dbReference type="InterPro" id="IPR049245">
    <property type="entry name" value="DUF6880"/>
</dbReference>
<reference evidence="3 4" key="1">
    <citation type="submission" date="2021-08" db="EMBL/GenBank/DDBJ databases">
        <authorList>
            <person name="Peeters C."/>
        </authorList>
    </citation>
    <scope>NUCLEOTIDE SEQUENCE [LARGE SCALE GENOMIC DNA]</scope>
    <source>
        <strain evidence="3 4">LMG 23994</strain>
    </source>
</reference>
<feature type="domain" description="SWIM-type" evidence="2">
    <location>
        <begin position="57"/>
        <end position="95"/>
    </location>
</feature>
<dbReference type="EMBL" id="CAJZAF010000005">
    <property type="protein sequence ID" value="CAG9168050.1"/>
    <property type="molecule type" value="Genomic_DNA"/>
</dbReference>
<dbReference type="Proteomes" id="UP000701702">
    <property type="component" value="Unassembled WGS sequence"/>
</dbReference>
<accession>A0ABM8WL31</accession>
<dbReference type="InterPro" id="IPR007527">
    <property type="entry name" value="Znf_SWIM"/>
</dbReference>
<evidence type="ECO:0000313" key="3">
    <source>
        <dbReference type="EMBL" id="CAG9168050.1"/>
    </source>
</evidence>
<dbReference type="Pfam" id="PF04434">
    <property type="entry name" value="SWIM"/>
    <property type="match status" value="1"/>
</dbReference>
<dbReference type="PROSITE" id="PS50966">
    <property type="entry name" value="ZF_SWIM"/>
    <property type="match status" value="1"/>
</dbReference>
<gene>
    <name evidence="3" type="ORF">LMG23994_01289</name>
</gene>
<sequence length="600" mass="67284">MSEPSKLAEVLTLDNVLSLADTKTFARGMAYFHDGAVSRLEEGEGTIRASVRGTRRYRVELAVAEGGELAYACNCPVGDDGIFCKHAVSVALSWLENSGEEVFHAEKDTQEKQRKKRKTYAEVIREYVETLDKSMLQELLLEAVEFDRTLRDKLLLAARTAQASDLPSMKTAVRQATRISRPLDWREADAYGEGLMSLADMLRERLAGAHAAQVVELSELAIAGAENSLGQIDDSNGGVMPGILELASVHLDACRQTGPDPVKLAERLFRLQTEGEWDTFYDVLPAYEEPLGKSGLSRYRQLVSEAWETLPVLGPANEFQESFNPRRLRLEHAMKAMAELDGDVDALIRIVSKDQSSPYRFLQVAELCVKHGRPDDGLDWAERGLKESGANVDPRLLDFCVDAYLRRKEFDRANSLAWRRFEMRPMADAFPALIKVATATGKLDEVREHAVQHLRALITKEESTARSKRHDWQTPTRTELVKIFLSENKNDVAWDTFMGGPTSAQLWPRMAAVRGKTHPHDAIALYRQLLPVAAESGTRNARYDEAFEIVRAIGSLRAKLGQSAEFTSELEEIRATYRAKRNFIKLLATLPSTSHRLRKV</sequence>
<keyword evidence="1" id="KW-0863">Zinc-finger</keyword>
<evidence type="ECO:0000313" key="4">
    <source>
        <dbReference type="Proteomes" id="UP000701702"/>
    </source>
</evidence>
<keyword evidence="1" id="KW-0862">Zinc</keyword>
<keyword evidence="1" id="KW-0479">Metal-binding</keyword>
<evidence type="ECO:0000259" key="2">
    <source>
        <dbReference type="PROSITE" id="PS50966"/>
    </source>
</evidence>
<name>A0ABM8WL31_9BURK</name>